<evidence type="ECO:0000256" key="7">
    <source>
        <dbReference type="ARBA" id="ARBA00022695"/>
    </source>
</evidence>
<sequence>MQEHRPASAYTNETPSVLTIGTFDGVHIGHRAILNRLVTSAQKEGLQSVLLTFFPHPRMVLQKDTNIQMLNTLSEKKALLEQTGLDHLVIHPFTKQFSRMTAVEYVRDFLVNKLKAKKIIIGYDHRFGRNRTANIVDLKEMGITYGFEVEEISVQELDDVAVSSTKIRKALWEGDVTTANNYLGYPYMITGTVVKGKGIGKTWHYPTANLQPSQEYKLIPKNGVYVTKALMKGEKKYGITSIGTNPTVGGKKRTIETFFLDTEANLYGEGLQLEFLKFIRNEATFETVEKLKDAIKEDETFARKYIAENG</sequence>
<dbReference type="NCBIfam" id="NF004160">
    <property type="entry name" value="PRK05627.1-3"/>
    <property type="match status" value="1"/>
</dbReference>
<dbReference type="Gene3D" id="2.40.30.30">
    <property type="entry name" value="Riboflavin kinase-like"/>
    <property type="match status" value="1"/>
</dbReference>
<evidence type="ECO:0000256" key="1">
    <source>
        <dbReference type="ARBA" id="ARBA00002121"/>
    </source>
</evidence>
<comment type="pathway">
    <text evidence="3 15">Cofactor biosynthesis; FMN biosynthesis; FMN from riboflavin (ATP route): step 1/1.</text>
</comment>
<evidence type="ECO:0000256" key="3">
    <source>
        <dbReference type="ARBA" id="ARBA00005201"/>
    </source>
</evidence>
<dbReference type="SUPFAM" id="SSF52374">
    <property type="entry name" value="Nucleotidylyl transferase"/>
    <property type="match status" value="1"/>
</dbReference>
<dbReference type="EC" id="2.7.7.2" evidence="15"/>
<dbReference type="NCBIfam" id="TIGR00083">
    <property type="entry name" value="ribF"/>
    <property type="match status" value="1"/>
</dbReference>
<dbReference type="GO" id="GO:0003919">
    <property type="term" value="F:FMN adenylyltransferase activity"/>
    <property type="evidence" value="ECO:0007669"/>
    <property type="project" value="UniProtKB-UniRule"/>
</dbReference>
<feature type="domain" description="Riboflavin kinase" evidence="16">
    <location>
        <begin position="182"/>
        <end position="307"/>
    </location>
</feature>
<evidence type="ECO:0000256" key="10">
    <source>
        <dbReference type="ARBA" id="ARBA00022827"/>
    </source>
</evidence>
<dbReference type="GO" id="GO:0008531">
    <property type="term" value="F:riboflavin kinase activity"/>
    <property type="evidence" value="ECO:0007669"/>
    <property type="project" value="UniProtKB-UniRule"/>
</dbReference>
<accession>A0A370QJ12</accession>
<comment type="catalytic activity">
    <reaction evidence="13 15">
        <text>riboflavin + ATP = FMN + ADP + H(+)</text>
        <dbReference type="Rhea" id="RHEA:14357"/>
        <dbReference type="ChEBI" id="CHEBI:15378"/>
        <dbReference type="ChEBI" id="CHEBI:30616"/>
        <dbReference type="ChEBI" id="CHEBI:57986"/>
        <dbReference type="ChEBI" id="CHEBI:58210"/>
        <dbReference type="ChEBI" id="CHEBI:456216"/>
        <dbReference type="EC" id="2.7.1.26"/>
    </reaction>
</comment>
<protein>
    <recommendedName>
        <fullName evidence="15">Riboflavin biosynthesis protein</fullName>
    </recommendedName>
    <domain>
        <recommendedName>
            <fullName evidence="15">Riboflavin kinase</fullName>
            <ecNumber evidence="15">2.7.1.26</ecNumber>
        </recommendedName>
        <alternativeName>
            <fullName evidence="15">Flavokinase</fullName>
        </alternativeName>
    </domain>
    <domain>
        <recommendedName>
            <fullName evidence="15">FMN adenylyltransferase</fullName>
            <ecNumber evidence="15">2.7.7.2</ecNumber>
        </recommendedName>
        <alternativeName>
            <fullName evidence="15">FAD pyrophosphorylase</fullName>
        </alternativeName>
        <alternativeName>
            <fullName evidence="15">FAD synthase</fullName>
        </alternativeName>
    </domain>
</protein>
<dbReference type="GO" id="GO:0006747">
    <property type="term" value="P:FAD biosynthetic process"/>
    <property type="evidence" value="ECO:0007669"/>
    <property type="project" value="UniProtKB-UniRule"/>
</dbReference>
<comment type="similarity">
    <text evidence="15">Belongs to the ribF family.</text>
</comment>
<comment type="caution">
    <text evidence="17">The sequence shown here is derived from an EMBL/GenBank/DDBJ whole genome shotgun (WGS) entry which is preliminary data.</text>
</comment>
<keyword evidence="7 15" id="KW-0548">Nucleotidyltransferase</keyword>
<dbReference type="PANTHER" id="PTHR22749">
    <property type="entry name" value="RIBOFLAVIN KINASE/FMN ADENYLYLTRANSFERASE"/>
    <property type="match status" value="1"/>
</dbReference>
<evidence type="ECO:0000256" key="8">
    <source>
        <dbReference type="ARBA" id="ARBA00022741"/>
    </source>
</evidence>
<name>A0A370QJ12_9FLAO</name>
<dbReference type="SMART" id="SM00904">
    <property type="entry name" value="Flavokinase"/>
    <property type="match status" value="1"/>
</dbReference>
<reference evidence="17 18" key="1">
    <citation type="submission" date="2018-07" db="EMBL/GenBank/DDBJ databases">
        <title>Genomic Encyclopedia of Type Strains, Phase IV (KMG-IV): sequencing the most valuable type-strain genomes for metagenomic binning, comparative biology and taxonomic classification.</title>
        <authorList>
            <person name="Goeker M."/>
        </authorList>
    </citation>
    <scope>NUCLEOTIDE SEQUENCE [LARGE SCALE GENOMIC DNA]</scope>
    <source>
        <strain evidence="17 18">DSM 101478</strain>
    </source>
</reference>
<evidence type="ECO:0000256" key="15">
    <source>
        <dbReference type="PIRNR" id="PIRNR004491"/>
    </source>
</evidence>
<keyword evidence="6 15" id="KW-0808">Transferase</keyword>
<evidence type="ECO:0000256" key="11">
    <source>
        <dbReference type="ARBA" id="ARBA00022840"/>
    </source>
</evidence>
<keyword evidence="8 15" id="KW-0547">Nucleotide-binding</keyword>
<dbReference type="RefSeq" id="WP_115122047.1">
    <property type="nucleotide sequence ID" value="NZ_QRAO01000001.1"/>
</dbReference>
<dbReference type="EC" id="2.7.1.26" evidence="15"/>
<evidence type="ECO:0000256" key="9">
    <source>
        <dbReference type="ARBA" id="ARBA00022777"/>
    </source>
</evidence>
<dbReference type="InterPro" id="IPR023468">
    <property type="entry name" value="Riboflavin_kinase"/>
</dbReference>
<dbReference type="PIRSF" id="PIRSF004491">
    <property type="entry name" value="FAD_Synth"/>
    <property type="match status" value="1"/>
</dbReference>
<comment type="catalytic activity">
    <reaction evidence="14 15">
        <text>FMN + ATP + H(+) = FAD + diphosphate</text>
        <dbReference type="Rhea" id="RHEA:17237"/>
        <dbReference type="ChEBI" id="CHEBI:15378"/>
        <dbReference type="ChEBI" id="CHEBI:30616"/>
        <dbReference type="ChEBI" id="CHEBI:33019"/>
        <dbReference type="ChEBI" id="CHEBI:57692"/>
        <dbReference type="ChEBI" id="CHEBI:58210"/>
        <dbReference type="EC" id="2.7.7.2"/>
    </reaction>
</comment>
<evidence type="ECO:0000256" key="6">
    <source>
        <dbReference type="ARBA" id="ARBA00022679"/>
    </source>
</evidence>
<dbReference type="InterPro" id="IPR015864">
    <property type="entry name" value="FAD_synthase"/>
</dbReference>
<dbReference type="GO" id="GO:0005524">
    <property type="term" value="F:ATP binding"/>
    <property type="evidence" value="ECO:0007669"/>
    <property type="project" value="UniProtKB-UniRule"/>
</dbReference>
<comment type="pathway">
    <text evidence="2 15">Cofactor biosynthesis; FAD biosynthesis; FAD from FMN: step 1/1.</text>
</comment>
<dbReference type="Pfam" id="PF06574">
    <property type="entry name" value="FAD_syn"/>
    <property type="match status" value="1"/>
</dbReference>
<dbReference type="InterPro" id="IPR002606">
    <property type="entry name" value="Riboflavin_kinase_bac"/>
</dbReference>
<keyword evidence="12" id="KW-0511">Multifunctional enzyme</keyword>
<dbReference type="SUPFAM" id="SSF82114">
    <property type="entry name" value="Riboflavin kinase-like"/>
    <property type="match status" value="1"/>
</dbReference>
<dbReference type="PANTHER" id="PTHR22749:SF6">
    <property type="entry name" value="RIBOFLAVIN KINASE"/>
    <property type="match status" value="1"/>
</dbReference>
<proteinExistence type="inferred from homology"/>
<evidence type="ECO:0000256" key="2">
    <source>
        <dbReference type="ARBA" id="ARBA00004726"/>
    </source>
</evidence>
<keyword evidence="5 15" id="KW-0288">FMN</keyword>
<dbReference type="EMBL" id="QRAO01000001">
    <property type="protein sequence ID" value="RDK88332.1"/>
    <property type="molecule type" value="Genomic_DNA"/>
</dbReference>
<dbReference type="Proteomes" id="UP000255317">
    <property type="component" value="Unassembled WGS sequence"/>
</dbReference>
<keyword evidence="4 15" id="KW-0285">Flavoprotein</keyword>
<dbReference type="NCBIfam" id="NF004162">
    <property type="entry name" value="PRK05627.1-5"/>
    <property type="match status" value="1"/>
</dbReference>
<dbReference type="Gene3D" id="3.40.50.620">
    <property type="entry name" value="HUPs"/>
    <property type="match status" value="1"/>
</dbReference>
<evidence type="ECO:0000256" key="12">
    <source>
        <dbReference type="ARBA" id="ARBA00023268"/>
    </source>
</evidence>
<evidence type="ECO:0000256" key="5">
    <source>
        <dbReference type="ARBA" id="ARBA00022643"/>
    </source>
</evidence>
<keyword evidence="9 15" id="KW-0418">Kinase</keyword>
<evidence type="ECO:0000313" key="18">
    <source>
        <dbReference type="Proteomes" id="UP000255317"/>
    </source>
</evidence>
<dbReference type="UniPathway" id="UPA00276">
    <property type="reaction ID" value="UER00406"/>
</dbReference>
<dbReference type="OrthoDB" id="9803667at2"/>
<evidence type="ECO:0000256" key="4">
    <source>
        <dbReference type="ARBA" id="ARBA00022630"/>
    </source>
</evidence>
<dbReference type="CDD" id="cd02064">
    <property type="entry name" value="FAD_synthetase_N"/>
    <property type="match status" value="1"/>
</dbReference>
<dbReference type="FunFam" id="3.40.50.620:FF:000021">
    <property type="entry name" value="Riboflavin biosynthesis protein"/>
    <property type="match status" value="1"/>
</dbReference>
<dbReference type="InterPro" id="IPR014729">
    <property type="entry name" value="Rossmann-like_a/b/a_fold"/>
</dbReference>
<comment type="function">
    <text evidence="1">Catalyzes the phosphorylation of riboflavin to FMN followed by the adenylation of FMN to FAD.</text>
</comment>
<dbReference type="AlphaFoldDB" id="A0A370QJ12"/>
<keyword evidence="18" id="KW-1185">Reference proteome</keyword>
<gene>
    <name evidence="17" type="ORF">C8D94_101203</name>
</gene>
<dbReference type="GO" id="GO:0009398">
    <property type="term" value="P:FMN biosynthetic process"/>
    <property type="evidence" value="ECO:0007669"/>
    <property type="project" value="UniProtKB-UniRule"/>
</dbReference>
<evidence type="ECO:0000259" key="16">
    <source>
        <dbReference type="SMART" id="SM00904"/>
    </source>
</evidence>
<evidence type="ECO:0000313" key="17">
    <source>
        <dbReference type="EMBL" id="RDK88332.1"/>
    </source>
</evidence>
<dbReference type="UniPathway" id="UPA00277">
    <property type="reaction ID" value="UER00407"/>
</dbReference>
<dbReference type="InterPro" id="IPR015865">
    <property type="entry name" value="Riboflavin_kinase_bac/euk"/>
</dbReference>
<organism evidence="17 18">
    <name type="scientific">Marinirhabdus gelatinilytica</name>
    <dbReference type="NCBI Taxonomy" id="1703343"/>
    <lineage>
        <taxon>Bacteria</taxon>
        <taxon>Pseudomonadati</taxon>
        <taxon>Bacteroidota</taxon>
        <taxon>Flavobacteriia</taxon>
        <taxon>Flavobacteriales</taxon>
        <taxon>Flavobacteriaceae</taxon>
    </lineage>
</organism>
<evidence type="ECO:0000256" key="14">
    <source>
        <dbReference type="ARBA" id="ARBA00049494"/>
    </source>
</evidence>
<evidence type="ECO:0000256" key="13">
    <source>
        <dbReference type="ARBA" id="ARBA00047880"/>
    </source>
</evidence>
<dbReference type="GO" id="GO:0009231">
    <property type="term" value="P:riboflavin biosynthetic process"/>
    <property type="evidence" value="ECO:0007669"/>
    <property type="project" value="InterPro"/>
</dbReference>
<keyword evidence="11 15" id="KW-0067">ATP-binding</keyword>
<dbReference type="Pfam" id="PF01687">
    <property type="entry name" value="Flavokinase"/>
    <property type="match status" value="1"/>
</dbReference>
<keyword evidence="10 15" id="KW-0274">FAD</keyword>
<dbReference type="InterPro" id="IPR023465">
    <property type="entry name" value="Riboflavin_kinase_dom_sf"/>
</dbReference>